<dbReference type="EMBL" id="LGUB01000922">
    <property type="protein sequence ID" value="KRH92448.1"/>
    <property type="molecule type" value="Genomic_DNA"/>
</dbReference>
<name>A0A0R0M129_9MICR</name>
<sequence>MPVDFPSWSFYFPSSPDYFTEHIQLILKIKKNLINQKIDWQTVRKTGLFRVKWHELEDILVTKDIKSSGDVTENDVASIEDLKSLVSVTSNEKKDLKSYQP</sequence>
<evidence type="ECO:0000313" key="1">
    <source>
        <dbReference type="EMBL" id="KRH92448.1"/>
    </source>
</evidence>
<proteinExistence type="predicted"/>
<comment type="caution">
    <text evidence="1">The sequence shown here is derived from an EMBL/GenBank/DDBJ whole genome shotgun (WGS) entry which is preliminary data.</text>
</comment>
<dbReference type="Proteomes" id="UP000051530">
    <property type="component" value="Unassembled WGS sequence"/>
</dbReference>
<keyword evidence="2" id="KW-1185">Reference proteome</keyword>
<feature type="non-terminal residue" evidence="1">
    <location>
        <position position="101"/>
    </location>
</feature>
<dbReference type="AlphaFoldDB" id="A0A0R0M129"/>
<accession>A0A0R0M129</accession>
<organism evidence="1 2">
    <name type="scientific">Pseudoloma neurophilia</name>
    <dbReference type="NCBI Taxonomy" id="146866"/>
    <lineage>
        <taxon>Eukaryota</taxon>
        <taxon>Fungi</taxon>
        <taxon>Fungi incertae sedis</taxon>
        <taxon>Microsporidia</taxon>
        <taxon>Pseudoloma</taxon>
    </lineage>
</organism>
<gene>
    <name evidence="1" type="ORF">M153_5966000304</name>
</gene>
<evidence type="ECO:0000313" key="2">
    <source>
        <dbReference type="Proteomes" id="UP000051530"/>
    </source>
</evidence>
<dbReference type="VEuPathDB" id="MicrosporidiaDB:M153_5966000304"/>
<protein>
    <submittedName>
        <fullName evidence="1">Uncharacterized protein</fullName>
    </submittedName>
</protein>
<reference evidence="1 2" key="1">
    <citation type="submission" date="2015-07" db="EMBL/GenBank/DDBJ databases">
        <title>The genome of Pseudoloma neurophilia, a relevant intracellular parasite of the zebrafish.</title>
        <authorList>
            <person name="Ndikumana S."/>
            <person name="Pelin A."/>
            <person name="Sanders J."/>
            <person name="Corradi N."/>
        </authorList>
    </citation>
    <scope>NUCLEOTIDE SEQUENCE [LARGE SCALE GENOMIC DNA]</scope>
    <source>
        <strain evidence="1 2">MK1</strain>
    </source>
</reference>